<dbReference type="Proteomes" id="UP000007129">
    <property type="component" value="Unassembled WGS sequence"/>
</dbReference>
<sequence length="313" mass="35852">MATDLSEVTVSLSSLSLQGFVDRYEDAEDPERWERARLRQSITHCQTTGNPFLVVSSLSTQLDEFVAETLKPNIDGKYQPSVVPEAHEYFLQAKAFCTRWEIGDQELVNFKRLLRGNLHFPALLLLNPCEDHIHPYDNMIQSPTLAYLREILELSGLELEDIVILDSFPFLTETDLAKMSVPSRRVALAEAFGLTVAFIRTFRLPALVSCQCTTNREQNEEWGYFYNSAACDLSSSTIGAENFNVKSKSFDGYRIKIIQAFHPSHILRTQDGDARNKLEQNFKEILRKVYSPCGDWERRVKAAIELHKIRKRL</sequence>
<evidence type="ECO:0000313" key="1">
    <source>
        <dbReference type="EMBL" id="EKG09005.1"/>
    </source>
</evidence>
<comment type="caution">
    <text evidence="1">The sequence shown here is derived from an EMBL/GenBank/DDBJ whole genome shotgun (WGS) entry which is preliminary data.</text>
</comment>
<reference evidence="1 2" key="1">
    <citation type="journal article" date="2012" name="BMC Genomics">
        <title>Tools to kill: Genome of one of the most destructive plant pathogenic fungi Macrophomina phaseolina.</title>
        <authorList>
            <person name="Islam M.S."/>
            <person name="Haque M.S."/>
            <person name="Islam M.M."/>
            <person name="Emdad E.M."/>
            <person name="Halim A."/>
            <person name="Hossen Q.M.M."/>
            <person name="Hossain M.Z."/>
            <person name="Ahmed B."/>
            <person name="Rahim S."/>
            <person name="Rahman M.S."/>
            <person name="Alam M.M."/>
            <person name="Hou S."/>
            <person name="Wan X."/>
            <person name="Saito J.A."/>
            <person name="Alam M."/>
        </authorList>
    </citation>
    <scope>NUCLEOTIDE SEQUENCE [LARGE SCALE GENOMIC DNA]</scope>
    <source>
        <strain evidence="1 2">MS6</strain>
    </source>
</reference>
<dbReference type="AlphaFoldDB" id="K2RX64"/>
<organism evidence="1 2">
    <name type="scientific">Macrophomina phaseolina (strain MS6)</name>
    <name type="common">Charcoal rot fungus</name>
    <dbReference type="NCBI Taxonomy" id="1126212"/>
    <lineage>
        <taxon>Eukaryota</taxon>
        <taxon>Fungi</taxon>
        <taxon>Dikarya</taxon>
        <taxon>Ascomycota</taxon>
        <taxon>Pezizomycotina</taxon>
        <taxon>Dothideomycetes</taxon>
        <taxon>Dothideomycetes incertae sedis</taxon>
        <taxon>Botryosphaeriales</taxon>
        <taxon>Botryosphaeriaceae</taxon>
        <taxon>Macrophomina</taxon>
    </lineage>
</organism>
<dbReference type="OrthoDB" id="3910135at2759"/>
<dbReference type="VEuPathDB" id="FungiDB:MPH_14022"/>
<name>K2RX64_MACPH</name>
<dbReference type="eggNOG" id="ENOG502SVQ8">
    <property type="taxonomic scope" value="Eukaryota"/>
</dbReference>
<dbReference type="EMBL" id="AHHD01000824">
    <property type="protein sequence ID" value="EKG09005.1"/>
    <property type="molecule type" value="Genomic_DNA"/>
</dbReference>
<dbReference type="STRING" id="1126212.K2RX64"/>
<protein>
    <submittedName>
        <fullName evidence="1">Uncharacterized protein</fullName>
    </submittedName>
</protein>
<dbReference type="HOGENOM" id="CLU_888704_0_0_1"/>
<accession>K2RX64</accession>
<dbReference type="InParanoid" id="K2RX64"/>
<proteinExistence type="predicted"/>
<evidence type="ECO:0000313" key="2">
    <source>
        <dbReference type="Proteomes" id="UP000007129"/>
    </source>
</evidence>
<gene>
    <name evidence="1" type="ORF">MPH_14022</name>
</gene>